<accession>A0A479ZZM2</accession>
<dbReference type="Proteomes" id="UP000300142">
    <property type="component" value="Unassembled WGS sequence"/>
</dbReference>
<reference evidence="2" key="1">
    <citation type="submission" date="2019-02" db="EMBL/GenBank/DDBJ databases">
        <title>Draft genome sequence of Sphaerospermopsis reniformis NIES-1949.</title>
        <authorList>
            <person name="Yamaguchi H."/>
            <person name="Suzuki S."/>
            <person name="Kawachi M."/>
        </authorList>
    </citation>
    <scope>NUCLEOTIDE SEQUENCE [LARGE SCALE GENOMIC DNA]</scope>
    <source>
        <strain evidence="2">NIES-1949</strain>
    </source>
</reference>
<dbReference type="AlphaFoldDB" id="A0A479ZZM2"/>
<dbReference type="EMBL" id="BJCE01000006">
    <property type="protein sequence ID" value="GCL35294.1"/>
    <property type="molecule type" value="Genomic_DNA"/>
</dbReference>
<dbReference type="PANTHER" id="PTHR36155">
    <property type="entry name" value="BLL5354 PROTEIN"/>
    <property type="match status" value="1"/>
</dbReference>
<name>A0A479ZZM2_9CYAN</name>
<sequence length="160" mass="17445">MELKTVTLEIPVGCNLILGQTHFIKTVEDLYEIMVGISSQVKFGIAFCEASAACLIRMAGNDHTLQAVATKNAKSISAGHCFLIVLKDAYPINFLNAIKQCPEVCNIYCATANPVQVILAETEQGRGIIGVIDGFLPKGVEGNEDIKSRHDLLRKFGYKM</sequence>
<dbReference type="InterPro" id="IPR007153">
    <property type="entry name" value="Adenosine_kinase"/>
</dbReference>
<comment type="caution">
    <text evidence="1">The sequence shown here is derived from an EMBL/GenBank/DDBJ whole genome shotgun (WGS) entry which is preliminary data.</text>
</comment>
<dbReference type="Gene3D" id="3.40.1520.10">
    <property type="entry name" value="Ta1353-like"/>
    <property type="match status" value="1"/>
</dbReference>
<evidence type="ECO:0008006" key="3">
    <source>
        <dbReference type="Google" id="ProtNLM"/>
    </source>
</evidence>
<dbReference type="PANTHER" id="PTHR36155:SF1">
    <property type="entry name" value="BLL5354 PROTEIN"/>
    <property type="match status" value="1"/>
</dbReference>
<dbReference type="RefSeq" id="WP_137666176.1">
    <property type="nucleotide sequence ID" value="NZ_BJCE01000006.1"/>
</dbReference>
<gene>
    <name evidence="1" type="ORF">SR1949_03860</name>
</gene>
<evidence type="ECO:0000313" key="2">
    <source>
        <dbReference type="Proteomes" id="UP000300142"/>
    </source>
</evidence>
<protein>
    <recommendedName>
        <fullName evidence="3">Adenosine monophosphate-protein transferase</fullName>
    </recommendedName>
</protein>
<proteinExistence type="predicted"/>
<dbReference type="InterPro" id="IPR036902">
    <property type="entry name" value="Ta1353-like_sf"/>
</dbReference>
<dbReference type="SUPFAM" id="SSF103165">
    <property type="entry name" value="Ta1353-like"/>
    <property type="match status" value="1"/>
</dbReference>
<organism evidence="1 2">
    <name type="scientific">Sphaerospermopsis reniformis</name>
    <dbReference type="NCBI Taxonomy" id="531300"/>
    <lineage>
        <taxon>Bacteria</taxon>
        <taxon>Bacillati</taxon>
        <taxon>Cyanobacteriota</taxon>
        <taxon>Cyanophyceae</taxon>
        <taxon>Nostocales</taxon>
        <taxon>Aphanizomenonaceae</taxon>
        <taxon>Sphaerospermopsis</taxon>
    </lineage>
</organism>
<keyword evidence="2" id="KW-1185">Reference proteome</keyword>
<evidence type="ECO:0000313" key="1">
    <source>
        <dbReference type="EMBL" id="GCL35294.1"/>
    </source>
</evidence>
<dbReference type="Pfam" id="PF04008">
    <property type="entry name" value="Adenosine_kin"/>
    <property type="match status" value="1"/>
</dbReference>